<reference evidence="2 4" key="1">
    <citation type="journal article" date="2019" name="Nat. Ecol. Evol.">
        <title>Megaphylogeny resolves global patterns of mushroom evolution.</title>
        <authorList>
            <person name="Varga T."/>
            <person name="Krizsan K."/>
            <person name="Foldi C."/>
            <person name="Dima B."/>
            <person name="Sanchez-Garcia M."/>
            <person name="Sanchez-Ramirez S."/>
            <person name="Szollosi G.J."/>
            <person name="Szarkandi J.G."/>
            <person name="Papp V."/>
            <person name="Albert L."/>
            <person name="Andreopoulos W."/>
            <person name="Angelini C."/>
            <person name="Antonin V."/>
            <person name="Barry K.W."/>
            <person name="Bougher N.L."/>
            <person name="Buchanan P."/>
            <person name="Buyck B."/>
            <person name="Bense V."/>
            <person name="Catcheside P."/>
            <person name="Chovatia M."/>
            <person name="Cooper J."/>
            <person name="Damon W."/>
            <person name="Desjardin D."/>
            <person name="Finy P."/>
            <person name="Geml J."/>
            <person name="Haridas S."/>
            <person name="Hughes K."/>
            <person name="Justo A."/>
            <person name="Karasinski D."/>
            <person name="Kautmanova I."/>
            <person name="Kiss B."/>
            <person name="Kocsube S."/>
            <person name="Kotiranta H."/>
            <person name="LaButti K.M."/>
            <person name="Lechner B.E."/>
            <person name="Liimatainen K."/>
            <person name="Lipzen A."/>
            <person name="Lukacs Z."/>
            <person name="Mihaltcheva S."/>
            <person name="Morgado L.N."/>
            <person name="Niskanen T."/>
            <person name="Noordeloos M.E."/>
            <person name="Ohm R.A."/>
            <person name="Ortiz-Santana B."/>
            <person name="Ovrebo C."/>
            <person name="Racz N."/>
            <person name="Riley R."/>
            <person name="Savchenko A."/>
            <person name="Shiryaev A."/>
            <person name="Soop K."/>
            <person name="Spirin V."/>
            <person name="Szebenyi C."/>
            <person name="Tomsovsky M."/>
            <person name="Tulloss R.E."/>
            <person name="Uehling J."/>
            <person name="Grigoriev I.V."/>
            <person name="Vagvolgyi C."/>
            <person name="Papp T."/>
            <person name="Martin F.M."/>
            <person name="Miettinen O."/>
            <person name="Hibbett D.S."/>
            <person name="Nagy L.G."/>
        </authorList>
    </citation>
    <scope>NUCLEOTIDE SEQUENCE [LARGE SCALE GENOMIC DNA]</scope>
    <source>
        <strain evidence="2 4">CBS 962.96</strain>
    </source>
</reference>
<protein>
    <submittedName>
        <fullName evidence="2">NAD(P)-binding protein</fullName>
    </submittedName>
</protein>
<organism evidence="2 4">
    <name type="scientific">Dendrothele bispora (strain CBS 962.96)</name>
    <dbReference type="NCBI Taxonomy" id="1314807"/>
    <lineage>
        <taxon>Eukaryota</taxon>
        <taxon>Fungi</taxon>
        <taxon>Dikarya</taxon>
        <taxon>Basidiomycota</taxon>
        <taxon>Agaricomycotina</taxon>
        <taxon>Agaricomycetes</taxon>
        <taxon>Agaricomycetidae</taxon>
        <taxon>Agaricales</taxon>
        <taxon>Agaricales incertae sedis</taxon>
        <taxon>Dendrothele</taxon>
    </lineage>
</organism>
<dbReference type="AlphaFoldDB" id="A0A4S8KXM2"/>
<dbReference type="Proteomes" id="UP000297245">
    <property type="component" value="Unassembled WGS sequence"/>
</dbReference>
<gene>
    <name evidence="2" type="ORF">K435DRAFT_767846</name>
    <name evidence="3" type="ORF">K435DRAFT_833352</name>
</gene>
<dbReference type="SUPFAM" id="SSF51735">
    <property type="entry name" value="NAD(P)-binding Rossmann-fold domains"/>
    <property type="match status" value="1"/>
</dbReference>
<dbReference type="PANTHER" id="PTHR48079:SF6">
    <property type="entry name" value="NAD(P)-BINDING DOMAIN-CONTAINING PROTEIN-RELATED"/>
    <property type="match status" value="1"/>
</dbReference>
<evidence type="ECO:0000313" key="4">
    <source>
        <dbReference type="Proteomes" id="UP000297245"/>
    </source>
</evidence>
<accession>A0A4S8KXM2</accession>
<evidence type="ECO:0000313" key="3">
    <source>
        <dbReference type="EMBL" id="THV07446.1"/>
    </source>
</evidence>
<evidence type="ECO:0000313" key="2">
    <source>
        <dbReference type="EMBL" id="THU80752.1"/>
    </source>
</evidence>
<dbReference type="Gene3D" id="3.40.50.720">
    <property type="entry name" value="NAD(P)-binding Rossmann-like Domain"/>
    <property type="match status" value="1"/>
</dbReference>
<dbReference type="GO" id="GO:0005737">
    <property type="term" value="C:cytoplasm"/>
    <property type="evidence" value="ECO:0007669"/>
    <property type="project" value="TreeGrafter"/>
</dbReference>
<dbReference type="EMBL" id="ML179872">
    <property type="protein sequence ID" value="THU80752.1"/>
    <property type="molecule type" value="Genomic_DNA"/>
</dbReference>
<dbReference type="InterPro" id="IPR036291">
    <property type="entry name" value="NAD(P)-bd_dom_sf"/>
</dbReference>
<dbReference type="InterPro" id="IPR016040">
    <property type="entry name" value="NAD(P)-bd_dom"/>
</dbReference>
<sequence length="353" mass="38700">MSPTKVLFFGATGYVGGCALTKIFLDRKGDEEVTVLARNPQKAEKLEKYGVKTVIGDLRNAELVEKLVSESDIVINIADSWDTGIAKSILNGLKKRFEATGTRPVYFYETGIGALIDDARGNVLSDVIWDDTNVEQMASIEPDAIHRAADLAVINADEEGYCRAYLIMPSAIWGKPQTKLVEDGIQNPHSVPVPTHANIMFDIGHAGVAGKGISQWCHIEVNDLASLWVTVYDAVRADPDGTRVGHGADGYYIAENGQFTWMQFGEACGKALHAVDPSKSETVSSYTPEEEAKHPMVRIWGSNARAVSNHARNLGWKPLKTVDDFLGSVLSEMERWMKDGMPLESQLAQMSSR</sequence>
<dbReference type="Pfam" id="PF13460">
    <property type="entry name" value="NAD_binding_10"/>
    <property type="match status" value="1"/>
</dbReference>
<keyword evidence="4" id="KW-1185">Reference proteome</keyword>
<dbReference type="PANTHER" id="PTHR48079">
    <property type="entry name" value="PROTEIN YEEZ"/>
    <property type="match status" value="1"/>
</dbReference>
<evidence type="ECO:0000259" key="1">
    <source>
        <dbReference type="Pfam" id="PF13460"/>
    </source>
</evidence>
<feature type="domain" description="NAD(P)-binding" evidence="1">
    <location>
        <begin position="10"/>
        <end position="93"/>
    </location>
</feature>
<dbReference type="EMBL" id="ML179037">
    <property type="protein sequence ID" value="THV07446.1"/>
    <property type="molecule type" value="Genomic_DNA"/>
</dbReference>
<dbReference type="OrthoDB" id="2130169at2759"/>
<dbReference type="GO" id="GO:0004029">
    <property type="term" value="F:aldehyde dehydrogenase (NAD+) activity"/>
    <property type="evidence" value="ECO:0007669"/>
    <property type="project" value="TreeGrafter"/>
</dbReference>
<dbReference type="InterPro" id="IPR051783">
    <property type="entry name" value="NAD(P)-dependent_oxidoreduct"/>
</dbReference>
<name>A0A4S8KXM2_DENBC</name>
<proteinExistence type="predicted"/>